<comment type="caution">
    <text evidence="3">The sequence shown here is derived from an EMBL/GenBank/DDBJ whole genome shotgun (WGS) entry which is preliminary data.</text>
</comment>
<dbReference type="PANTHER" id="PTHR12419:SF11">
    <property type="entry name" value="OTU DOMAIN-CONTAINING PROTEIN DDB_G0284757"/>
    <property type="match status" value="1"/>
</dbReference>
<evidence type="ECO:0000313" key="4">
    <source>
        <dbReference type="Proteomes" id="UP000828390"/>
    </source>
</evidence>
<gene>
    <name evidence="3" type="ORF">DPMN_076302</name>
</gene>
<dbReference type="Pfam" id="PF20266">
    <property type="entry name" value="Mab-21_C"/>
    <property type="match status" value="1"/>
</dbReference>
<dbReference type="PANTHER" id="PTHR12419">
    <property type="entry name" value="OTU DOMAIN CONTAINING PROTEIN"/>
    <property type="match status" value="1"/>
</dbReference>
<dbReference type="InterPro" id="IPR050704">
    <property type="entry name" value="Peptidase_C85-like"/>
</dbReference>
<dbReference type="InterPro" id="IPR038765">
    <property type="entry name" value="Papain-like_cys_pep_sf"/>
</dbReference>
<dbReference type="Pfam" id="PF02338">
    <property type="entry name" value="OTU"/>
    <property type="match status" value="1"/>
</dbReference>
<dbReference type="CDD" id="cd22758">
    <property type="entry name" value="OTU_232R-like"/>
    <property type="match status" value="1"/>
</dbReference>
<organism evidence="3 4">
    <name type="scientific">Dreissena polymorpha</name>
    <name type="common">Zebra mussel</name>
    <name type="synonym">Mytilus polymorpha</name>
    <dbReference type="NCBI Taxonomy" id="45954"/>
    <lineage>
        <taxon>Eukaryota</taxon>
        <taxon>Metazoa</taxon>
        <taxon>Spiralia</taxon>
        <taxon>Lophotrochozoa</taxon>
        <taxon>Mollusca</taxon>
        <taxon>Bivalvia</taxon>
        <taxon>Autobranchia</taxon>
        <taxon>Heteroconchia</taxon>
        <taxon>Euheterodonta</taxon>
        <taxon>Imparidentia</taxon>
        <taxon>Neoheterodontei</taxon>
        <taxon>Myida</taxon>
        <taxon>Dreissenoidea</taxon>
        <taxon>Dreissenidae</taxon>
        <taxon>Dreissena</taxon>
    </lineage>
</organism>
<reference evidence="3" key="1">
    <citation type="journal article" date="2019" name="bioRxiv">
        <title>The Genome of the Zebra Mussel, Dreissena polymorpha: A Resource for Invasive Species Research.</title>
        <authorList>
            <person name="McCartney M.A."/>
            <person name="Auch B."/>
            <person name="Kono T."/>
            <person name="Mallez S."/>
            <person name="Zhang Y."/>
            <person name="Obille A."/>
            <person name="Becker A."/>
            <person name="Abrahante J.E."/>
            <person name="Garbe J."/>
            <person name="Badalamenti J.P."/>
            <person name="Herman A."/>
            <person name="Mangelson H."/>
            <person name="Liachko I."/>
            <person name="Sullivan S."/>
            <person name="Sone E.D."/>
            <person name="Koren S."/>
            <person name="Silverstein K.A.T."/>
            <person name="Beckman K.B."/>
            <person name="Gohl D.M."/>
        </authorList>
    </citation>
    <scope>NUCLEOTIDE SEQUENCE</scope>
    <source>
        <strain evidence="3">Duluth1</strain>
        <tissue evidence="3">Whole animal</tissue>
    </source>
</reference>
<evidence type="ECO:0000256" key="1">
    <source>
        <dbReference type="SAM" id="Coils"/>
    </source>
</evidence>
<keyword evidence="4" id="KW-1185">Reference proteome</keyword>
<sequence>MDEVNKQDGPRIEVLKSYYDTSKHMHFNVLLVMKHTATDAYWTLFSKEIDDRFKCNEDGFETNCECFVVYEPVQSEAQRDLNDLGNQVNKILKKAHDDYKKHVFEAMFSLLGFTMRNVSSDGNCLFSAMVDQLRIRGVYEYTPRSLRTAAVNYLRQNPQLDDNTDIRNFIEGDLEDYFQKMNKDGEWGDHIVIHGLACFLKTPVTIYGCDEKGMIRPQPDIYAGEHKQNSTLYLGHITGAHYISLRPHTWKEDLLKVLGGRSDSCVISGRNSDQGVTGVGGDVPDMYLSFAMMYCLKQQIIQPLVQQQIHGIPVTNFYRSYNLCKDHSDALYVGILGSNQETRSFKEDRFIIPLDTVVVDDFTSSKVHKRYQLKAVRQEDGNTINLVPEKPENWMRCLNQEQFLHHLNLSDMMEPPRWIAFQTKMPSTERWLERSRRYGWPPNRAIYDLLTGAGFLVVPEPECSKYAWKYDFRLAEDILLAKAFTDYQKDCFKITKILLDETHVSHYLPYVCVKHAFYYQCQETSANVWKSDPTLCLRSLLGRFISNINDACFPNFFDSTLNLMPNKLSPDERILINQRLLIAQKHTFVCICNAFSTPATDFEERWSRAFAAMFHRLVESMQSSDTERVLEECLIPTAVAGIQELVERERFSLAYERCTEAVEILNHVCKAELAVNYIVNLVVVPASCNVRHWLFAFYVAFVTGHYWFDAVNKDLDSVLLVDVFGETLNGLLLYIFEKKVNIPMHFIEPERICQTTFALAKVLEQCDIDGAFIAKVELEALDYVTIQRAKRTSNVCVSDITIADKIRELCADVRKRTNKKMMELASIRKDISKLQEDINRLNLICSKLREMNMQ</sequence>
<dbReference type="InterPro" id="IPR046906">
    <property type="entry name" value="Mab-21_HhH/H2TH-like"/>
</dbReference>
<evidence type="ECO:0000259" key="2">
    <source>
        <dbReference type="PROSITE" id="PS50802"/>
    </source>
</evidence>
<dbReference type="AlphaFoldDB" id="A0A9D3YM11"/>
<dbReference type="Gene3D" id="3.90.70.80">
    <property type="match status" value="1"/>
</dbReference>
<proteinExistence type="predicted"/>
<dbReference type="EMBL" id="JAIWYP010000015">
    <property type="protein sequence ID" value="KAH3701318.1"/>
    <property type="molecule type" value="Genomic_DNA"/>
</dbReference>
<feature type="domain" description="OTU" evidence="2">
    <location>
        <begin position="113"/>
        <end position="248"/>
    </location>
</feature>
<dbReference type="SUPFAM" id="SSF54001">
    <property type="entry name" value="Cysteine proteinases"/>
    <property type="match status" value="1"/>
</dbReference>
<dbReference type="Proteomes" id="UP000828390">
    <property type="component" value="Unassembled WGS sequence"/>
</dbReference>
<dbReference type="Gene3D" id="1.10.1410.40">
    <property type="match status" value="1"/>
</dbReference>
<dbReference type="GO" id="GO:0016579">
    <property type="term" value="P:protein deubiquitination"/>
    <property type="evidence" value="ECO:0007669"/>
    <property type="project" value="TreeGrafter"/>
</dbReference>
<evidence type="ECO:0000313" key="3">
    <source>
        <dbReference type="EMBL" id="KAH3701318.1"/>
    </source>
</evidence>
<protein>
    <recommendedName>
        <fullName evidence="2">OTU domain-containing protein</fullName>
    </recommendedName>
</protein>
<keyword evidence="1" id="KW-0175">Coiled coil</keyword>
<feature type="coiled-coil region" evidence="1">
    <location>
        <begin position="824"/>
        <end position="851"/>
    </location>
</feature>
<name>A0A9D3YM11_DREPO</name>
<dbReference type="PROSITE" id="PS50802">
    <property type="entry name" value="OTU"/>
    <property type="match status" value="1"/>
</dbReference>
<reference evidence="3" key="2">
    <citation type="submission" date="2020-11" db="EMBL/GenBank/DDBJ databases">
        <authorList>
            <person name="McCartney M.A."/>
            <person name="Auch B."/>
            <person name="Kono T."/>
            <person name="Mallez S."/>
            <person name="Becker A."/>
            <person name="Gohl D.M."/>
            <person name="Silverstein K.A.T."/>
            <person name="Koren S."/>
            <person name="Bechman K.B."/>
            <person name="Herman A."/>
            <person name="Abrahante J.E."/>
            <person name="Garbe J."/>
        </authorList>
    </citation>
    <scope>NUCLEOTIDE SEQUENCE</scope>
    <source>
        <strain evidence="3">Duluth1</strain>
        <tissue evidence="3">Whole animal</tissue>
    </source>
</reference>
<dbReference type="InterPro" id="IPR003323">
    <property type="entry name" value="OTU_dom"/>
</dbReference>
<dbReference type="GO" id="GO:0004843">
    <property type="term" value="F:cysteine-type deubiquitinase activity"/>
    <property type="evidence" value="ECO:0007669"/>
    <property type="project" value="TreeGrafter"/>
</dbReference>
<accession>A0A9D3YM11</accession>